<evidence type="ECO:0000256" key="10">
    <source>
        <dbReference type="SAM" id="Phobius"/>
    </source>
</evidence>
<evidence type="ECO:0000256" key="8">
    <source>
        <dbReference type="ARBA" id="ARBA00022989"/>
    </source>
</evidence>
<dbReference type="EMBL" id="WRPP01000003">
    <property type="protein sequence ID" value="MVU78942.1"/>
    <property type="molecule type" value="Genomic_DNA"/>
</dbReference>
<dbReference type="Gene3D" id="2.40.50.910">
    <property type="entry name" value="Type VII secretion system EccB, repeat 3 domain"/>
    <property type="match status" value="1"/>
</dbReference>
<dbReference type="InterPro" id="IPR042485">
    <property type="entry name" value="T7SS_EccB_R3"/>
</dbReference>
<keyword evidence="7" id="KW-0067">ATP-binding</keyword>
<organism evidence="11 12">
    <name type="scientific">Nocardia terrae</name>
    <dbReference type="NCBI Taxonomy" id="2675851"/>
    <lineage>
        <taxon>Bacteria</taxon>
        <taxon>Bacillati</taxon>
        <taxon>Actinomycetota</taxon>
        <taxon>Actinomycetes</taxon>
        <taxon>Mycobacteriales</taxon>
        <taxon>Nocardiaceae</taxon>
        <taxon>Nocardia</taxon>
    </lineage>
</organism>
<evidence type="ECO:0000313" key="12">
    <source>
        <dbReference type="Proteomes" id="UP000466794"/>
    </source>
</evidence>
<name>A0A7K1UXB5_9NOCA</name>
<dbReference type="NCBIfam" id="TIGR03919">
    <property type="entry name" value="T7SS_EccB"/>
    <property type="match status" value="1"/>
</dbReference>
<keyword evidence="5" id="KW-0547">Nucleotide-binding</keyword>
<reference evidence="11 12" key="1">
    <citation type="submission" date="2019-12" db="EMBL/GenBank/DDBJ databases">
        <title>Nocardia sp. nov. ET3-3 isolated from soil.</title>
        <authorList>
            <person name="Kanchanasin P."/>
            <person name="Tanasupawat S."/>
            <person name="Yuki M."/>
            <person name="Kudo T."/>
        </authorList>
    </citation>
    <scope>NUCLEOTIDE SEQUENCE [LARGE SCALE GENOMIC DNA]</scope>
    <source>
        <strain evidence="11 12">ET3-3</strain>
    </source>
</reference>
<dbReference type="Pfam" id="PF05108">
    <property type="entry name" value="T7SS_ESX1_EccB"/>
    <property type="match status" value="1"/>
</dbReference>
<evidence type="ECO:0000256" key="3">
    <source>
        <dbReference type="ARBA" id="ARBA00022475"/>
    </source>
</evidence>
<evidence type="ECO:0000256" key="7">
    <source>
        <dbReference type="ARBA" id="ARBA00022840"/>
    </source>
</evidence>
<keyword evidence="6" id="KW-0378">Hydrolase</keyword>
<keyword evidence="3" id="KW-1003">Cell membrane</keyword>
<dbReference type="Gene3D" id="3.30.2390.20">
    <property type="entry name" value="Type VII secretion system EccB, repeat 1 domain"/>
    <property type="match status" value="1"/>
</dbReference>
<accession>A0A7K1UXB5</accession>
<dbReference type="GO" id="GO:0005886">
    <property type="term" value="C:plasma membrane"/>
    <property type="evidence" value="ECO:0007669"/>
    <property type="project" value="UniProtKB-SubCell"/>
</dbReference>
<dbReference type="Proteomes" id="UP000466794">
    <property type="component" value="Unassembled WGS sequence"/>
</dbReference>
<dbReference type="GO" id="GO:0016787">
    <property type="term" value="F:hydrolase activity"/>
    <property type="evidence" value="ECO:0007669"/>
    <property type="project" value="UniProtKB-KW"/>
</dbReference>
<dbReference type="AlphaFoldDB" id="A0A7K1UXB5"/>
<evidence type="ECO:0000256" key="2">
    <source>
        <dbReference type="ARBA" id="ARBA00008149"/>
    </source>
</evidence>
<dbReference type="InterPro" id="IPR007795">
    <property type="entry name" value="T7SS_EccB"/>
</dbReference>
<keyword evidence="12" id="KW-1185">Reference proteome</keyword>
<dbReference type="InterPro" id="IPR044857">
    <property type="entry name" value="T7SS_EccB_R1"/>
</dbReference>
<feature type="transmembrane region" description="Helical" evidence="10">
    <location>
        <begin position="41"/>
        <end position="64"/>
    </location>
</feature>
<protein>
    <submittedName>
        <fullName evidence="11">Type VII secretion protein EccB</fullName>
    </submittedName>
</protein>
<dbReference type="GO" id="GO:0005524">
    <property type="term" value="F:ATP binding"/>
    <property type="evidence" value="ECO:0007669"/>
    <property type="project" value="UniProtKB-KW"/>
</dbReference>
<proteinExistence type="inferred from homology"/>
<dbReference type="PANTHER" id="PTHR40765">
    <property type="entry name" value="ESX-2 SECRETION SYSTEM ATPASE ECCB2"/>
    <property type="match status" value="1"/>
</dbReference>
<sequence>MPAQLTTRAQVNGYRFLLRRLDHALVRRDVRMLHDPMRSQFRSLMVGAVLAVLVVAGAAIMAFIRPQGSIGNANIVMGKDSGALYVVVRDKDDKNKMTLYPSLNLASARLLAGKDESPTSVKDSKLNSVPRGPIRGIPGVPAALPGSGQGTRSQWTLCDKVPLSASGGSLSSTGAETAVIAGSVDLGDHVKVADAGTAVLAKKTDDQKKDHTYLIYDGKIAEVNPQNDVATQTALSSVLDLSTARPISSNLVGAPVPVPPLVLPTIPNAGESNGPGQLSSVKVGNIIQVAAMDGSGRSDLYVVLTNAIQRVSLFTAQFITYANSKNQSTDGFTNVTPAMIAGIPQKHASDKNDPGLPIDDFPSVAPKIISASENPVTCVTWTKKSGFGKDQSDATESPSDWATVQLLVGTRYPLRDSQTPVTLATADGTAGDRVDRVFVSPTTGEFVQTTGVKPGSQERDGLYYIADNGIKYSIPDFKTAGILGLDTKPHLAPYSIVSALIPGPTLSVDDAQKSWDTLPPKCDKACG</sequence>
<comment type="similarity">
    <text evidence="2">Belongs to the EccB family.</text>
</comment>
<dbReference type="GO" id="GO:0005576">
    <property type="term" value="C:extracellular region"/>
    <property type="evidence" value="ECO:0007669"/>
    <property type="project" value="TreeGrafter"/>
</dbReference>
<evidence type="ECO:0000256" key="9">
    <source>
        <dbReference type="ARBA" id="ARBA00023136"/>
    </source>
</evidence>
<evidence type="ECO:0000256" key="6">
    <source>
        <dbReference type="ARBA" id="ARBA00022801"/>
    </source>
</evidence>
<keyword evidence="8 10" id="KW-1133">Transmembrane helix</keyword>
<keyword evidence="4 10" id="KW-0812">Transmembrane</keyword>
<comment type="subcellular location">
    <subcellularLocation>
        <location evidence="1">Cell membrane</location>
        <topology evidence="1">Single-pass membrane protein</topology>
    </subcellularLocation>
</comment>
<evidence type="ECO:0000256" key="5">
    <source>
        <dbReference type="ARBA" id="ARBA00022741"/>
    </source>
</evidence>
<dbReference type="RefSeq" id="WP_328601929.1">
    <property type="nucleotide sequence ID" value="NZ_WRPP01000003.1"/>
</dbReference>
<dbReference type="PANTHER" id="PTHR40765:SF2">
    <property type="entry name" value="ESX-2 SECRETION SYSTEM ATPASE ECCB2"/>
    <property type="match status" value="1"/>
</dbReference>
<evidence type="ECO:0000256" key="1">
    <source>
        <dbReference type="ARBA" id="ARBA00004162"/>
    </source>
</evidence>
<gene>
    <name evidence="11" type="primary">eccB</name>
    <name evidence="11" type="ORF">GPX89_17025</name>
</gene>
<evidence type="ECO:0000313" key="11">
    <source>
        <dbReference type="EMBL" id="MVU78942.1"/>
    </source>
</evidence>
<comment type="caution">
    <text evidence="11">The sequence shown here is derived from an EMBL/GenBank/DDBJ whole genome shotgun (WGS) entry which is preliminary data.</text>
</comment>
<evidence type="ECO:0000256" key="4">
    <source>
        <dbReference type="ARBA" id="ARBA00022692"/>
    </source>
</evidence>
<keyword evidence="9 10" id="KW-0472">Membrane</keyword>